<keyword evidence="4" id="KW-1185">Reference proteome</keyword>
<name>A0A1Z5KTQ3_FISSO</name>
<protein>
    <recommendedName>
        <fullName evidence="2">DUF5880 domain-containing protein</fullName>
    </recommendedName>
</protein>
<sequence>MSKEKTTGTDLLAGVDIGAILSSSGPIVKCVLLRHARPDGKDIKPHPAYANAEELHQRPVLTELIDEIELDTTPSKSAAAQVLGGPFTFIGQFPTEGTVVMARQELPDELDELSVTQLRKLCHDFQMDTKGFVEKTDFVNALRTAQLPLNPHLLQPPLDGIRVFGDILIMKVAETEEELDQEGDDGEAVEKLKVPSNQDFFLDYTREEYIHFASRTDVVAPEVEEDDDEEEEDEEDDDGNTDDDDEEEDFVLGEDEDLDEEERSAMLNMLLSQVIKKFRDEHGRGPNTKELLELRGEVAGVLGVEVATFDQITSGVKHAGDDDDHEVMHSPKKVKFSNETDEDGAADESEDSKPIAKEDSSKDDEGENSNKT</sequence>
<feature type="compositionally biased region" description="Acidic residues" evidence="1">
    <location>
        <begin position="222"/>
        <end position="260"/>
    </location>
</feature>
<evidence type="ECO:0000313" key="4">
    <source>
        <dbReference type="Proteomes" id="UP000198406"/>
    </source>
</evidence>
<dbReference type="EMBL" id="BDSP01000291">
    <property type="protein sequence ID" value="GAX29532.1"/>
    <property type="molecule type" value="Genomic_DNA"/>
</dbReference>
<feature type="compositionally biased region" description="Acidic residues" evidence="1">
    <location>
        <begin position="339"/>
        <end position="350"/>
    </location>
</feature>
<dbReference type="OrthoDB" id="47487at2759"/>
<proteinExistence type="predicted"/>
<dbReference type="AlphaFoldDB" id="A0A1Z5KTQ3"/>
<dbReference type="Pfam" id="PF19208">
    <property type="entry name" value="DUF5880"/>
    <property type="match status" value="1"/>
</dbReference>
<comment type="caution">
    <text evidence="3">The sequence shown here is derived from an EMBL/GenBank/DDBJ whole genome shotgun (WGS) entry which is preliminary data.</text>
</comment>
<accession>A0A1Z5KTQ3</accession>
<organism evidence="3 4">
    <name type="scientific">Fistulifera solaris</name>
    <name type="common">Oleaginous diatom</name>
    <dbReference type="NCBI Taxonomy" id="1519565"/>
    <lineage>
        <taxon>Eukaryota</taxon>
        <taxon>Sar</taxon>
        <taxon>Stramenopiles</taxon>
        <taxon>Ochrophyta</taxon>
        <taxon>Bacillariophyta</taxon>
        <taxon>Bacillariophyceae</taxon>
        <taxon>Bacillariophycidae</taxon>
        <taxon>Naviculales</taxon>
        <taxon>Naviculaceae</taxon>
        <taxon>Fistulifera</taxon>
    </lineage>
</organism>
<feature type="region of interest" description="Disordered" evidence="1">
    <location>
        <begin position="315"/>
        <end position="372"/>
    </location>
</feature>
<feature type="compositionally biased region" description="Acidic residues" evidence="1">
    <location>
        <begin position="361"/>
        <end position="372"/>
    </location>
</feature>
<feature type="region of interest" description="Disordered" evidence="1">
    <location>
        <begin position="215"/>
        <end position="260"/>
    </location>
</feature>
<reference evidence="3 4" key="1">
    <citation type="journal article" date="2015" name="Plant Cell">
        <title>Oil accumulation by the oleaginous diatom Fistulifera solaris as revealed by the genome and transcriptome.</title>
        <authorList>
            <person name="Tanaka T."/>
            <person name="Maeda Y."/>
            <person name="Veluchamy A."/>
            <person name="Tanaka M."/>
            <person name="Abida H."/>
            <person name="Marechal E."/>
            <person name="Bowler C."/>
            <person name="Muto M."/>
            <person name="Sunaga Y."/>
            <person name="Tanaka M."/>
            <person name="Yoshino T."/>
            <person name="Taniguchi T."/>
            <person name="Fukuda Y."/>
            <person name="Nemoto M."/>
            <person name="Matsumoto M."/>
            <person name="Wong P.S."/>
            <person name="Aburatani S."/>
            <person name="Fujibuchi W."/>
        </authorList>
    </citation>
    <scope>NUCLEOTIDE SEQUENCE [LARGE SCALE GENOMIC DNA]</scope>
    <source>
        <strain evidence="3 4">JPCC DA0580</strain>
    </source>
</reference>
<dbReference type="InterPro" id="IPR043653">
    <property type="entry name" value="DUF5880"/>
</dbReference>
<dbReference type="InParanoid" id="A0A1Z5KTQ3"/>
<evidence type="ECO:0000259" key="2">
    <source>
        <dbReference type="Pfam" id="PF19208"/>
    </source>
</evidence>
<gene>
    <name evidence="3" type="ORF">FisN_36Hh026</name>
</gene>
<evidence type="ECO:0000313" key="3">
    <source>
        <dbReference type="EMBL" id="GAX29532.1"/>
    </source>
</evidence>
<evidence type="ECO:0000256" key="1">
    <source>
        <dbReference type="SAM" id="MobiDB-lite"/>
    </source>
</evidence>
<feature type="compositionally biased region" description="Basic and acidic residues" evidence="1">
    <location>
        <begin position="351"/>
        <end position="360"/>
    </location>
</feature>
<feature type="domain" description="DUF5880" evidence="2">
    <location>
        <begin position="65"/>
        <end position="109"/>
    </location>
</feature>
<dbReference type="Proteomes" id="UP000198406">
    <property type="component" value="Unassembled WGS sequence"/>
</dbReference>